<gene>
    <name evidence="1" type="ORF">FHS42_001753</name>
</gene>
<name>A0A7W9Q6V4_9ACTN</name>
<accession>A0A7W9Q6V4</accession>
<sequence length="87" mass="9309">MAALCAASEEVAPRAAVMTAAATAVSLLPEDEGSAEAVMRAVLAPRYTTVRPFLSLPRNRDAYAVCALEQLHRALNNRDVFASPSHR</sequence>
<keyword evidence="2" id="KW-1185">Reference proteome</keyword>
<protein>
    <submittedName>
        <fullName evidence="1">Murein tripeptide amidase MpaA</fullName>
    </submittedName>
</protein>
<dbReference type="EMBL" id="JACHJL010000003">
    <property type="protein sequence ID" value="MBB5934706.1"/>
    <property type="molecule type" value="Genomic_DNA"/>
</dbReference>
<dbReference type="Proteomes" id="UP000588098">
    <property type="component" value="Unassembled WGS sequence"/>
</dbReference>
<dbReference type="AlphaFoldDB" id="A0A7W9Q6V4"/>
<evidence type="ECO:0000313" key="2">
    <source>
        <dbReference type="Proteomes" id="UP000588098"/>
    </source>
</evidence>
<proteinExistence type="predicted"/>
<organism evidence="1 2">
    <name type="scientific">Streptomyces zagrosensis</name>
    <dbReference type="NCBI Taxonomy" id="1042984"/>
    <lineage>
        <taxon>Bacteria</taxon>
        <taxon>Bacillati</taxon>
        <taxon>Actinomycetota</taxon>
        <taxon>Actinomycetes</taxon>
        <taxon>Kitasatosporales</taxon>
        <taxon>Streptomycetaceae</taxon>
        <taxon>Streptomyces</taxon>
    </lineage>
</organism>
<evidence type="ECO:0000313" key="1">
    <source>
        <dbReference type="EMBL" id="MBB5934706.1"/>
    </source>
</evidence>
<reference evidence="1 2" key="1">
    <citation type="submission" date="2020-08" db="EMBL/GenBank/DDBJ databases">
        <title>Genomic Encyclopedia of Type Strains, Phase III (KMG-III): the genomes of soil and plant-associated and newly described type strains.</title>
        <authorList>
            <person name="Whitman W."/>
        </authorList>
    </citation>
    <scope>NUCLEOTIDE SEQUENCE [LARGE SCALE GENOMIC DNA]</scope>
    <source>
        <strain evidence="1 2">CECT 8305</strain>
    </source>
</reference>
<comment type="caution">
    <text evidence="1">The sequence shown here is derived from an EMBL/GenBank/DDBJ whole genome shotgun (WGS) entry which is preliminary data.</text>
</comment>